<accession>U2DX57</accession>
<comment type="caution">
    <text evidence="1">The sequence shown here is derived from an EMBL/GenBank/DDBJ whole genome shotgun (WGS) entry which is preliminary data.</text>
</comment>
<gene>
    <name evidence="1" type="ORF">HMPREF1981_01033</name>
</gene>
<dbReference type="HOGENOM" id="CLU_2476925_0_0_10"/>
<evidence type="ECO:0000313" key="1">
    <source>
        <dbReference type="EMBL" id="ERI86212.1"/>
    </source>
</evidence>
<organism evidence="1 2">
    <name type="scientific">Bacteroides pyogenes F0041</name>
    <dbReference type="NCBI Taxonomy" id="1321819"/>
    <lineage>
        <taxon>Bacteria</taxon>
        <taxon>Pseudomonadati</taxon>
        <taxon>Bacteroidota</taxon>
        <taxon>Bacteroidia</taxon>
        <taxon>Bacteroidales</taxon>
        <taxon>Bacteroidaceae</taxon>
        <taxon>Bacteroides</taxon>
    </lineage>
</organism>
<name>U2DX57_9BACE</name>
<sequence>MIFTFIIILINSTVCTFLNRLSDFAFQGALTFSLEGSTFLPQTLEGFLKNGRGFLWKPSWVLRRQIDDRAAFPLFFSFFKPFGEMRD</sequence>
<protein>
    <submittedName>
        <fullName evidence="1">Uncharacterized protein</fullName>
    </submittedName>
</protein>
<dbReference type="AlphaFoldDB" id="U2DX57"/>
<reference evidence="1 2" key="1">
    <citation type="submission" date="2013-08" db="EMBL/GenBank/DDBJ databases">
        <authorList>
            <person name="Weinstock G."/>
            <person name="Sodergren E."/>
            <person name="Wylie T."/>
            <person name="Fulton L."/>
            <person name="Fulton R."/>
            <person name="Fronick C."/>
            <person name="O'Laughlin M."/>
            <person name="Godfrey J."/>
            <person name="Miner T."/>
            <person name="Herter B."/>
            <person name="Appelbaum E."/>
            <person name="Cordes M."/>
            <person name="Lek S."/>
            <person name="Wollam A."/>
            <person name="Pepin K.H."/>
            <person name="Palsikar V.B."/>
            <person name="Mitreva M."/>
            <person name="Wilson R.K."/>
        </authorList>
    </citation>
    <scope>NUCLEOTIDE SEQUENCE [LARGE SCALE GENOMIC DNA]</scope>
    <source>
        <strain evidence="1 2">F0041</strain>
    </source>
</reference>
<dbReference type="Proteomes" id="UP000016496">
    <property type="component" value="Unassembled WGS sequence"/>
</dbReference>
<proteinExistence type="predicted"/>
<evidence type="ECO:0000313" key="2">
    <source>
        <dbReference type="Proteomes" id="UP000016496"/>
    </source>
</evidence>
<dbReference type="EMBL" id="AWSV01000057">
    <property type="protein sequence ID" value="ERI86212.1"/>
    <property type="molecule type" value="Genomic_DNA"/>
</dbReference>